<organism evidence="1 2">
    <name type="scientific">Chaetoceros tenuissimus</name>
    <dbReference type="NCBI Taxonomy" id="426638"/>
    <lineage>
        <taxon>Eukaryota</taxon>
        <taxon>Sar</taxon>
        <taxon>Stramenopiles</taxon>
        <taxon>Ochrophyta</taxon>
        <taxon>Bacillariophyta</taxon>
        <taxon>Coscinodiscophyceae</taxon>
        <taxon>Chaetocerotophycidae</taxon>
        <taxon>Chaetocerotales</taxon>
        <taxon>Chaetocerotaceae</taxon>
        <taxon>Chaetoceros</taxon>
    </lineage>
</organism>
<reference evidence="1 2" key="1">
    <citation type="journal article" date="2021" name="Sci. Rep.">
        <title>The genome of the diatom Chaetoceros tenuissimus carries an ancient integrated fragment of an extant virus.</title>
        <authorList>
            <person name="Hongo Y."/>
            <person name="Kimura K."/>
            <person name="Takaki Y."/>
            <person name="Yoshida Y."/>
            <person name="Baba S."/>
            <person name="Kobayashi G."/>
            <person name="Nagasaki K."/>
            <person name="Hano T."/>
            <person name="Tomaru Y."/>
        </authorList>
    </citation>
    <scope>NUCLEOTIDE SEQUENCE [LARGE SCALE GENOMIC DNA]</scope>
    <source>
        <strain evidence="1 2">NIES-3715</strain>
    </source>
</reference>
<dbReference type="Proteomes" id="UP001054902">
    <property type="component" value="Unassembled WGS sequence"/>
</dbReference>
<accession>A0AAD3H9P0</accession>
<evidence type="ECO:0000313" key="2">
    <source>
        <dbReference type="Proteomes" id="UP001054902"/>
    </source>
</evidence>
<evidence type="ECO:0008006" key="3">
    <source>
        <dbReference type="Google" id="ProtNLM"/>
    </source>
</evidence>
<evidence type="ECO:0000313" key="1">
    <source>
        <dbReference type="EMBL" id="GFH55550.1"/>
    </source>
</evidence>
<protein>
    <recommendedName>
        <fullName evidence="3">Leucine-rich repeat domain-containing protein</fullName>
    </recommendedName>
</protein>
<name>A0AAD3H9P0_9STRA</name>
<dbReference type="AlphaFoldDB" id="A0AAD3H9P0"/>
<proteinExistence type="predicted"/>
<dbReference type="EMBL" id="BLLK01000049">
    <property type="protein sequence ID" value="GFH55550.1"/>
    <property type="molecule type" value="Genomic_DNA"/>
</dbReference>
<dbReference type="Gene3D" id="3.80.10.10">
    <property type="entry name" value="Ribonuclease Inhibitor"/>
    <property type="match status" value="1"/>
</dbReference>
<keyword evidence="2" id="KW-1185">Reference proteome</keyword>
<comment type="caution">
    <text evidence="1">The sequence shown here is derived from an EMBL/GenBank/DDBJ whole genome shotgun (WGS) entry which is preliminary data.</text>
</comment>
<dbReference type="Pfam" id="PF13306">
    <property type="entry name" value="LRR_5"/>
    <property type="match status" value="1"/>
</dbReference>
<dbReference type="InterPro" id="IPR032675">
    <property type="entry name" value="LRR_dom_sf"/>
</dbReference>
<sequence length="249" mass="28628">MQPQGTHGAGPHLDVDALSVQEEIGFIPLDFERSEECDAYWDERQTWQQVIIEEGVTVIPYATFERCKNIKRVIFANTVVRIEEDAFYKCKDLIYIKLSISLLYIGEFAFEECDLSSVFIPPRCREIGNQAFADNKKLLIFNVLHRIEIQRSVLLHTKLVPFRSSQNLPITDFVMNVNGREKYVLHRACCSFEPSVIDIVAILQEKGLGTLKEKNGIGITPLQYLNENPYTDITEYEIIQLYTKTLIGM</sequence>
<gene>
    <name evidence="1" type="ORF">CTEN210_12026</name>
</gene>
<dbReference type="InterPro" id="IPR026906">
    <property type="entry name" value="LRR_5"/>
</dbReference>
<dbReference type="SUPFAM" id="SSF52058">
    <property type="entry name" value="L domain-like"/>
    <property type="match status" value="1"/>
</dbReference>